<organism evidence="3 4">
    <name type="scientific">Fistulina hepatica ATCC 64428</name>
    <dbReference type="NCBI Taxonomy" id="1128425"/>
    <lineage>
        <taxon>Eukaryota</taxon>
        <taxon>Fungi</taxon>
        <taxon>Dikarya</taxon>
        <taxon>Basidiomycota</taxon>
        <taxon>Agaricomycotina</taxon>
        <taxon>Agaricomycetes</taxon>
        <taxon>Agaricomycetidae</taxon>
        <taxon>Agaricales</taxon>
        <taxon>Fistulinaceae</taxon>
        <taxon>Fistulina</taxon>
    </lineage>
</organism>
<sequence length="419" mass="46966">MFTFLRAQNKTLRTTDRIYGENMVLENYHPGGRKLAYASQPWIASGCFCYPAMDASYVARPRITPVDHVKSISILHPVHGICFLEFGCRDRVEEDNNFVDPKWSTRTAISQWVKSALDKACILSGSADPLPLDAAHLIPQEHANWVAHFNIISKLAIRRSIPRGTDNITVDVRNLITLERGLHAQTDGHLFTFFPISSSVVCAYFAAPHPMTAAAMYHLVQINLPARIDPFFLYCRFAWNVIGRVMRMKMMIRSCSIPKELRHKGRKRRRGADSGGAPGSSAGGGVAGASDGGSTDDSESQSRQGGEKESTEYMDLATFEKKYFGPQVGSLEKIAKMEETIDPETRQMFDEEEASDDEAKPSQRHSSLFTDMYYAYPGMTEIARLKLQYIQEHKSVTETGEETTVRKDDDLCKGLLHLN</sequence>
<dbReference type="OrthoDB" id="3047840at2759"/>
<name>A0A0D7A4J6_9AGAR</name>
<feature type="domain" description="HNH nuclease" evidence="2">
    <location>
        <begin position="121"/>
        <end position="193"/>
    </location>
</feature>
<dbReference type="InterPro" id="IPR003615">
    <property type="entry name" value="HNH_nuc"/>
</dbReference>
<dbReference type="AlphaFoldDB" id="A0A0D7A4J6"/>
<reference evidence="3 4" key="1">
    <citation type="journal article" date="2015" name="Fungal Genet. Biol.">
        <title>Evolution of novel wood decay mechanisms in Agaricales revealed by the genome sequences of Fistulina hepatica and Cylindrobasidium torrendii.</title>
        <authorList>
            <person name="Floudas D."/>
            <person name="Held B.W."/>
            <person name="Riley R."/>
            <person name="Nagy L.G."/>
            <person name="Koehler G."/>
            <person name="Ransdell A.S."/>
            <person name="Younus H."/>
            <person name="Chow J."/>
            <person name="Chiniquy J."/>
            <person name="Lipzen A."/>
            <person name="Tritt A."/>
            <person name="Sun H."/>
            <person name="Haridas S."/>
            <person name="LaButti K."/>
            <person name="Ohm R.A."/>
            <person name="Kues U."/>
            <person name="Blanchette R.A."/>
            <person name="Grigoriev I.V."/>
            <person name="Minto R.E."/>
            <person name="Hibbett D.S."/>
        </authorList>
    </citation>
    <scope>NUCLEOTIDE SEQUENCE [LARGE SCALE GENOMIC DNA]</scope>
    <source>
        <strain evidence="3 4">ATCC 64428</strain>
    </source>
</reference>
<evidence type="ECO:0000259" key="2">
    <source>
        <dbReference type="Pfam" id="PF13391"/>
    </source>
</evidence>
<accession>A0A0D7A4J6</accession>
<feature type="compositionally biased region" description="Basic residues" evidence="1">
    <location>
        <begin position="261"/>
        <end position="270"/>
    </location>
</feature>
<protein>
    <recommendedName>
        <fullName evidence="2">HNH nuclease domain-containing protein</fullName>
    </recommendedName>
</protein>
<evidence type="ECO:0000313" key="3">
    <source>
        <dbReference type="EMBL" id="KIY45670.1"/>
    </source>
</evidence>
<evidence type="ECO:0000313" key="4">
    <source>
        <dbReference type="Proteomes" id="UP000054144"/>
    </source>
</evidence>
<gene>
    <name evidence="3" type="ORF">FISHEDRAFT_61068</name>
</gene>
<dbReference type="EMBL" id="KN882047">
    <property type="protein sequence ID" value="KIY45670.1"/>
    <property type="molecule type" value="Genomic_DNA"/>
</dbReference>
<dbReference type="Proteomes" id="UP000054144">
    <property type="component" value="Unassembled WGS sequence"/>
</dbReference>
<keyword evidence="4" id="KW-1185">Reference proteome</keyword>
<feature type="compositionally biased region" description="Gly residues" evidence="1">
    <location>
        <begin position="273"/>
        <end position="291"/>
    </location>
</feature>
<dbReference type="Pfam" id="PF13391">
    <property type="entry name" value="HNH_2"/>
    <property type="match status" value="1"/>
</dbReference>
<evidence type="ECO:0000256" key="1">
    <source>
        <dbReference type="SAM" id="MobiDB-lite"/>
    </source>
</evidence>
<feature type="region of interest" description="Disordered" evidence="1">
    <location>
        <begin position="261"/>
        <end position="311"/>
    </location>
</feature>
<proteinExistence type="predicted"/>